<dbReference type="Gene3D" id="2.60.450.10">
    <property type="entry name" value="Lipopolysaccharide (LPS) transport protein A like domain"/>
    <property type="match status" value="1"/>
</dbReference>
<reference evidence="1" key="1">
    <citation type="submission" date="2022-08" db="EMBL/GenBank/DDBJ databases">
        <title>Genomic Encyclopedia of Type Strains, Phase V (KMG-V): Genome sequencing to study the core and pangenomes of soil and plant-associated prokaryotes.</title>
        <authorList>
            <person name="Whitman W."/>
        </authorList>
    </citation>
    <scope>NUCLEOTIDE SEQUENCE</scope>
    <source>
        <strain evidence="1">0</strain>
        <strain evidence="2">SP2016B</strain>
        <strain evidence="3">SP2017</strain>
        <strain evidence="4">SP3002</strain>
    </source>
</reference>
<dbReference type="InterPro" id="IPR026265">
    <property type="entry name" value="LptC"/>
</dbReference>
<dbReference type="EMBL" id="JANUBB010000010">
    <property type="protein sequence ID" value="MCS3952558.1"/>
    <property type="molecule type" value="Genomic_DNA"/>
</dbReference>
<dbReference type="Proteomes" id="UP001155027">
    <property type="component" value="Unassembled WGS sequence"/>
</dbReference>
<dbReference type="EMBL" id="JANTYZ010000004">
    <property type="protein sequence ID" value="MCS3865251.1"/>
    <property type="molecule type" value="Genomic_DNA"/>
</dbReference>
<gene>
    <name evidence="1" type="ORF">GGP71_000571</name>
    <name evidence="2" type="ORF">GGP82_001805</name>
    <name evidence="3" type="ORF">GGP83_002530</name>
    <name evidence="4" type="ORF">GGP99_000565</name>
</gene>
<proteinExistence type="predicted"/>
<evidence type="ECO:0000313" key="4">
    <source>
        <dbReference type="EMBL" id="MCS4156628.1"/>
    </source>
</evidence>
<accession>A0A9X2VC62</accession>
<dbReference type="EMBL" id="JANTZM010000002">
    <property type="protein sequence ID" value="MCS4156628.1"/>
    <property type="molecule type" value="Genomic_DNA"/>
</dbReference>
<dbReference type="Pfam" id="PF06835">
    <property type="entry name" value="LptC"/>
    <property type="match status" value="1"/>
</dbReference>
<dbReference type="InterPro" id="IPR010664">
    <property type="entry name" value="LipoPS_assembly_LptC-rel"/>
</dbReference>
<dbReference type="AlphaFoldDB" id="A0A9X2VC62"/>
<dbReference type="Proteomes" id="UP001155110">
    <property type="component" value="Unassembled WGS sequence"/>
</dbReference>
<comment type="caution">
    <text evidence="1">The sequence shown here is derived from an EMBL/GenBank/DDBJ whole genome shotgun (WGS) entry which is preliminary data.</text>
</comment>
<evidence type="ECO:0000313" key="5">
    <source>
        <dbReference type="Proteomes" id="UP001155027"/>
    </source>
</evidence>
<name>A0A9X2VC62_9BACT</name>
<dbReference type="GO" id="GO:0015221">
    <property type="term" value="F:lipopolysaccharide transmembrane transporter activity"/>
    <property type="evidence" value="ECO:0007669"/>
    <property type="project" value="InterPro"/>
</dbReference>
<dbReference type="Proteomes" id="UP001155010">
    <property type="component" value="Unassembled WGS sequence"/>
</dbReference>
<evidence type="ECO:0000313" key="3">
    <source>
        <dbReference type="EMBL" id="MCS3952558.1"/>
    </source>
</evidence>
<evidence type="ECO:0000313" key="2">
    <source>
        <dbReference type="EMBL" id="MCS3865251.1"/>
    </source>
</evidence>
<evidence type="ECO:0000313" key="1">
    <source>
        <dbReference type="EMBL" id="MCS3676664.1"/>
    </source>
</evidence>
<organism evidence="1 5">
    <name type="scientific">Salinibacter ruber</name>
    <dbReference type="NCBI Taxonomy" id="146919"/>
    <lineage>
        <taxon>Bacteria</taxon>
        <taxon>Pseudomonadati</taxon>
        <taxon>Rhodothermota</taxon>
        <taxon>Rhodothermia</taxon>
        <taxon>Rhodothermales</taxon>
        <taxon>Salinibacteraceae</taxon>
        <taxon>Salinibacter</taxon>
    </lineage>
</organism>
<dbReference type="Proteomes" id="UP001155034">
    <property type="component" value="Unassembled WGS sequence"/>
</dbReference>
<dbReference type="NCBIfam" id="TIGR04409">
    <property type="entry name" value="LptC_YrbK"/>
    <property type="match status" value="1"/>
</dbReference>
<dbReference type="EMBL" id="JANUAU010000002">
    <property type="protein sequence ID" value="MCS3676664.1"/>
    <property type="molecule type" value="Genomic_DNA"/>
</dbReference>
<sequence>MSWDAAFNMSENGRPRAVLRARRMEQYQTDDSTYSVWRSMDDTTKVRVYLFDEEGDSSATVTADSLVFQDQKGVLDAYRNVVVTTEDNKRLESEHLTWHQADRTIRTRRFVRIRTPSEVVQGDGLVADEDLETYQLGRFSAEVDVDEDDDTDEQQ</sequence>
<dbReference type="GO" id="GO:0005886">
    <property type="term" value="C:plasma membrane"/>
    <property type="evidence" value="ECO:0007669"/>
    <property type="project" value="InterPro"/>
</dbReference>
<protein>
    <submittedName>
        <fullName evidence="1">LPS export ABC transporter protein LptC</fullName>
    </submittedName>
</protein>